<evidence type="ECO:0000313" key="1">
    <source>
        <dbReference type="Proteomes" id="UP000046395"/>
    </source>
</evidence>
<name>A0A5S6QN51_TRIMR</name>
<evidence type="ECO:0000313" key="2">
    <source>
        <dbReference type="WBParaSite" id="TMUE_0000001959.1"/>
    </source>
</evidence>
<reference evidence="1" key="2">
    <citation type="submission" date="2014-03" db="EMBL/GenBank/DDBJ databases">
        <title>The whipworm genome and dual-species transcriptomics of an intimate host-pathogen interaction.</title>
        <authorList>
            <person name="Foth B.J."/>
            <person name="Tsai I.J."/>
            <person name="Reid A.J."/>
            <person name="Bancroft A.J."/>
            <person name="Nichol S."/>
            <person name="Tracey A."/>
            <person name="Holroyd N."/>
            <person name="Cotton J.A."/>
            <person name="Stanley E.J."/>
            <person name="Zarowiecki M."/>
            <person name="Liu J.Z."/>
            <person name="Huckvale T."/>
            <person name="Cooper P.J."/>
            <person name="Grencis R.K."/>
            <person name="Berriman M."/>
        </authorList>
    </citation>
    <scope>NUCLEOTIDE SEQUENCE [LARGE SCALE GENOMIC DNA]</scope>
    <source>
        <strain evidence="1">Edinburgh</strain>
    </source>
</reference>
<proteinExistence type="predicted"/>
<sequence length="187" mass="20175">MVGPARWHAFVVVSKLAVPVQVPELAGVVPEVYLDASKLQLPYSFETENRIVSLNEKHSVAGGNRSVPDCSSASSLAPLMASKRGVHVVPSSFVNGRLSVPQLNCSSVLLPSVVAAGTQAQAKTKTSPDVNLEEFEMLDSTPFHRLELKTLNEMDELGHMLTRTITVSNGDLNNGRKFLPGKESQPQ</sequence>
<keyword evidence="1" id="KW-1185">Reference proteome</keyword>
<dbReference type="AlphaFoldDB" id="A0A5S6QN51"/>
<dbReference type="WBParaSite" id="TMUE_0000001959.1">
    <property type="protein sequence ID" value="TMUE_0000001959.1"/>
    <property type="gene ID" value="WBGene00297821"/>
</dbReference>
<reference evidence="2 3" key="3">
    <citation type="submission" date="2019-12" db="UniProtKB">
        <authorList>
            <consortium name="WormBaseParasite"/>
        </authorList>
    </citation>
    <scope>IDENTIFICATION</scope>
</reference>
<reference evidence="1" key="1">
    <citation type="submission" date="2013-11" db="EMBL/GenBank/DDBJ databases">
        <authorList>
            <person name="Aslett M."/>
        </authorList>
    </citation>
    <scope>NUCLEOTIDE SEQUENCE [LARGE SCALE GENOMIC DNA]</scope>
    <source>
        <strain evidence="1">Edinburgh</strain>
    </source>
</reference>
<dbReference type="Proteomes" id="UP000046395">
    <property type="component" value="Unassembled WGS sequence"/>
</dbReference>
<dbReference type="WBParaSite" id="TMUE_2000008594.1">
    <property type="protein sequence ID" value="TMUE_2000008594.1"/>
    <property type="gene ID" value="WBGene00300335"/>
</dbReference>
<accession>A0A5S6QN51</accession>
<protein>
    <submittedName>
        <fullName evidence="2 3">Uncharacterized protein</fullName>
    </submittedName>
</protein>
<organism evidence="1 3">
    <name type="scientific">Trichuris muris</name>
    <name type="common">Mouse whipworm</name>
    <dbReference type="NCBI Taxonomy" id="70415"/>
    <lineage>
        <taxon>Eukaryota</taxon>
        <taxon>Metazoa</taxon>
        <taxon>Ecdysozoa</taxon>
        <taxon>Nematoda</taxon>
        <taxon>Enoplea</taxon>
        <taxon>Dorylaimia</taxon>
        <taxon>Trichinellida</taxon>
        <taxon>Trichuridae</taxon>
        <taxon>Trichuris</taxon>
    </lineage>
</organism>
<evidence type="ECO:0000313" key="3">
    <source>
        <dbReference type="WBParaSite" id="TMUE_2000008594.1"/>
    </source>
</evidence>